<dbReference type="RefSeq" id="XP_043009891.1">
    <property type="nucleotide sequence ID" value="XM_043151811.1"/>
</dbReference>
<sequence length="556" mass="63810">MIFMDPAGDTSPEFIELVLGYSPGTVAQTLRAMHSVLDVRDRGDDIRVYHTSFIDFFVNQARSREFFIDESMQWKSNFLVCRWTRALTEQCKNDPELLRGYKYLYPSLRKFVNHFKSCRYQVDHMSSALISELDAFYHVALSISAELVGHDMLLHILAAILLLSYDLRFPYFIRLLLQLRREALYQALQPMDTMINVNNGTILIGNKYSTFRDFLFDRERSKRYFVEEDYQKDFLAQRFLRLFQTDDSLAQAGSVSDVSDILAGRWARICTDVDNPTEGLLFELYHMDLGAVLAKSLDRGLFHLFHDFETISTWLEFRTNGATLPDLIDRFRNVQKGFHIRSTRQDVDSGRHHNVVTMIILSIIDWSTSSGSLIMRDLVDHQSKIFRASVNAELRSAKFCGCSGPVFNSNCVSTPISGTTDLYHINIPAGCAQIFKEFASCLETYKSGKFTHNEYHNLTDHLLVDRPSLLTRCLPLPELLPHFQTLLDIAKTLGRGNQPMMIWEDGFSDQLKESRGKLLSWLEDFPADCANELETIRNNLLSLLIPPPPPLSFASK</sequence>
<reference evidence="1" key="1">
    <citation type="journal article" date="2021" name="Genome Biol. Evol.">
        <title>The assembled and annotated genome of the fairy-ring fungus Marasmius oreades.</title>
        <authorList>
            <person name="Hiltunen M."/>
            <person name="Ament-Velasquez S.L."/>
            <person name="Johannesson H."/>
        </authorList>
    </citation>
    <scope>NUCLEOTIDE SEQUENCE</scope>
    <source>
        <strain evidence="1">03SP1</strain>
    </source>
</reference>
<organism evidence="1 2">
    <name type="scientific">Marasmius oreades</name>
    <name type="common">fairy-ring Marasmius</name>
    <dbReference type="NCBI Taxonomy" id="181124"/>
    <lineage>
        <taxon>Eukaryota</taxon>
        <taxon>Fungi</taxon>
        <taxon>Dikarya</taxon>
        <taxon>Basidiomycota</taxon>
        <taxon>Agaricomycotina</taxon>
        <taxon>Agaricomycetes</taxon>
        <taxon>Agaricomycetidae</taxon>
        <taxon>Agaricales</taxon>
        <taxon>Marasmiineae</taxon>
        <taxon>Marasmiaceae</taxon>
        <taxon>Marasmius</taxon>
    </lineage>
</organism>
<accession>A0A9P7UUK5</accession>
<keyword evidence="2" id="KW-1185">Reference proteome</keyword>
<dbReference type="KEGG" id="more:E1B28_007103"/>
<dbReference type="EMBL" id="CM032184">
    <property type="protein sequence ID" value="KAG7093421.1"/>
    <property type="molecule type" value="Genomic_DNA"/>
</dbReference>
<evidence type="ECO:0000313" key="2">
    <source>
        <dbReference type="Proteomes" id="UP001049176"/>
    </source>
</evidence>
<gene>
    <name evidence="1" type="ORF">E1B28_007103</name>
</gene>
<dbReference type="AlphaFoldDB" id="A0A9P7UUK5"/>
<comment type="caution">
    <text evidence="1">The sequence shown here is derived from an EMBL/GenBank/DDBJ whole genome shotgun (WGS) entry which is preliminary data.</text>
</comment>
<name>A0A9P7UUK5_9AGAR</name>
<protein>
    <submittedName>
        <fullName evidence="1">Uncharacterized protein</fullName>
    </submittedName>
</protein>
<evidence type="ECO:0000313" key="1">
    <source>
        <dbReference type="EMBL" id="KAG7093421.1"/>
    </source>
</evidence>
<proteinExistence type="predicted"/>
<dbReference type="Proteomes" id="UP001049176">
    <property type="component" value="Chromosome 4"/>
</dbReference>
<dbReference type="OrthoDB" id="3262196at2759"/>
<dbReference type="GeneID" id="66076179"/>